<feature type="domain" description="Glycolipid transfer protein" evidence="2">
    <location>
        <begin position="33"/>
        <end position="171"/>
    </location>
</feature>
<dbReference type="GO" id="GO:0016020">
    <property type="term" value="C:membrane"/>
    <property type="evidence" value="ECO:0007669"/>
    <property type="project" value="TreeGrafter"/>
</dbReference>
<dbReference type="FunFam" id="1.10.3520.10:FF:000001">
    <property type="entry name" value="Pleckstrin domain-containing family A member 8"/>
    <property type="match status" value="1"/>
</dbReference>
<dbReference type="GO" id="GO:0005829">
    <property type="term" value="C:cytosol"/>
    <property type="evidence" value="ECO:0007669"/>
    <property type="project" value="TreeGrafter"/>
</dbReference>
<dbReference type="EMBL" id="JAACFV010000137">
    <property type="protein sequence ID" value="KAF7504463.1"/>
    <property type="molecule type" value="Genomic_DNA"/>
</dbReference>
<dbReference type="InterPro" id="IPR014830">
    <property type="entry name" value="Glycolipid_transfer_prot_dom"/>
</dbReference>
<dbReference type="SUPFAM" id="SSF110004">
    <property type="entry name" value="Glycolipid transfer protein, GLTP"/>
    <property type="match status" value="1"/>
</dbReference>
<dbReference type="GO" id="GO:1902388">
    <property type="term" value="F:ceramide 1-phosphate transfer activity"/>
    <property type="evidence" value="ECO:0007669"/>
    <property type="project" value="TreeGrafter"/>
</dbReference>
<sequence>MASTILIPPGGTWFDTHRKSFIDVPIDSGDQGIATSEFLEAAEATTTLFDILGSVAFTPVKNDMLGNIKKIRERQLASPLQCSTLQSLVKSELATKKHTATEGLLWLTRALDFTAQALRADIASGESQELSASFRSAYTSTLAPHHSFLVKPIFSAAMSATPYRKDFYAKMVAGGTDPKKLDDAKRIWLEALEQRVQILKQFMASKEAKW</sequence>
<reference evidence="3" key="1">
    <citation type="submission" date="2020-02" db="EMBL/GenBank/DDBJ databases">
        <authorList>
            <person name="Palmer J.M."/>
        </authorList>
    </citation>
    <scope>NUCLEOTIDE SEQUENCE</scope>
    <source>
        <strain evidence="3">EPUS1.4</strain>
        <tissue evidence="3">Thallus</tissue>
    </source>
</reference>
<dbReference type="Proteomes" id="UP000606974">
    <property type="component" value="Unassembled WGS sequence"/>
</dbReference>
<comment type="caution">
    <text evidence="3">The sequence shown here is derived from an EMBL/GenBank/DDBJ whole genome shotgun (WGS) entry which is preliminary data.</text>
</comment>
<evidence type="ECO:0000313" key="3">
    <source>
        <dbReference type="EMBL" id="KAF7504463.1"/>
    </source>
</evidence>
<dbReference type="Gene3D" id="1.10.3520.10">
    <property type="entry name" value="Glycolipid transfer protein"/>
    <property type="match status" value="1"/>
</dbReference>
<proteinExistence type="predicted"/>
<protein>
    <recommendedName>
        <fullName evidence="2">Glycolipid transfer protein domain-containing protein</fullName>
    </recommendedName>
</protein>
<gene>
    <name evidence="3" type="ORF">GJ744_002200</name>
</gene>
<evidence type="ECO:0000259" key="2">
    <source>
        <dbReference type="Pfam" id="PF08718"/>
    </source>
</evidence>
<name>A0A8H7E1B9_9EURO</name>
<dbReference type="GO" id="GO:1902387">
    <property type="term" value="F:ceramide 1-phosphate binding"/>
    <property type="evidence" value="ECO:0007669"/>
    <property type="project" value="TreeGrafter"/>
</dbReference>
<dbReference type="AlphaFoldDB" id="A0A8H7E1B9"/>
<dbReference type="OrthoDB" id="205255at2759"/>
<keyword evidence="1" id="KW-0813">Transport</keyword>
<organism evidence="3 4">
    <name type="scientific">Endocarpon pusillum</name>
    <dbReference type="NCBI Taxonomy" id="364733"/>
    <lineage>
        <taxon>Eukaryota</taxon>
        <taxon>Fungi</taxon>
        <taxon>Dikarya</taxon>
        <taxon>Ascomycota</taxon>
        <taxon>Pezizomycotina</taxon>
        <taxon>Eurotiomycetes</taxon>
        <taxon>Chaetothyriomycetidae</taxon>
        <taxon>Verrucariales</taxon>
        <taxon>Verrucariaceae</taxon>
        <taxon>Endocarpon</taxon>
    </lineage>
</organism>
<dbReference type="Pfam" id="PF08718">
    <property type="entry name" value="GLTP"/>
    <property type="match status" value="1"/>
</dbReference>
<dbReference type="InterPro" id="IPR036497">
    <property type="entry name" value="GLTP_sf"/>
</dbReference>
<dbReference type="PANTHER" id="PTHR10219">
    <property type="entry name" value="GLYCOLIPID TRANSFER PROTEIN-RELATED"/>
    <property type="match status" value="1"/>
</dbReference>
<accession>A0A8H7E1B9</accession>
<dbReference type="PANTHER" id="PTHR10219:SF25">
    <property type="entry name" value="PLECKSTRIN HOMOLOGY DOMAIN-CONTAINING FAMILY A MEMBER 8"/>
    <property type="match status" value="1"/>
</dbReference>
<keyword evidence="4" id="KW-1185">Reference proteome</keyword>
<evidence type="ECO:0000313" key="4">
    <source>
        <dbReference type="Proteomes" id="UP000606974"/>
    </source>
</evidence>
<evidence type="ECO:0000256" key="1">
    <source>
        <dbReference type="ARBA" id="ARBA00022448"/>
    </source>
</evidence>